<evidence type="ECO:0000256" key="11">
    <source>
        <dbReference type="ARBA" id="ARBA00022918"/>
    </source>
</evidence>
<comment type="caution">
    <text evidence="19">The sequence shown here is derived from an EMBL/GenBank/DDBJ whole genome shotgun (WGS) entry which is preliminary data.</text>
</comment>
<evidence type="ECO:0000256" key="2">
    <source>
        <dbReference type="ARBA" id="ARBA00022679"/>
    </source>
</evidence>
<dbReference type="FunFam" id="3.30.420.10:FF:000032">
    <property type="entry name" value="Retrovirus-related Pol polyprotein from transposon 297-like Protein"/>
    <property type="match status" value="1"/>
</dbReference>
<dbReference type="GO" id="GO:0003677">
    <property type="term" value="F:DNA binding"/>
    <property type="evidence" value="ECO:0007669"/>
    <property type="project" value="UniProtKB-KW"/>
</dbReference>
<dbReference type="Gene3D" id="3.10.20.370">
    <property type="match status" value="1"/>
</dbReference>
<keyword evidence="2" id="KW-0808">Transferase</keyword>
<keyword evidence="11" id="KW-0695">RNA-directed DNA polymerase</keyword>
<keyword evidence="20" id="KW-1185">Reference proteome</keyword>
<dbReference type="InterPro" id="IPR001584">
    <property type="entry name" value="Integrase_cat-core"/>
</dbReference>
<dbReference type="FunFam" id="3.30.70.270:FF:000020">
    <property type="entry name" value="Transposon Tf2-6 polyprotein-like Protein"/>
    <property type="match status" value="1"/>
</dbReference>
<evidence type="ECO:0000256" key="9">
    <source>
        <dbReference type="ARBA" id="ARBA00022842"/>
    </source>
</evidence>
<dbReference type="Gene3D" id="3.30.420.10">
    <property type="entry name" value="Ribonuclease H-like superfamily/Ribonuclease H"/>
    <property type="match status" value="1"/>
</dbReference>
<dbReference type="PANTHER" id="PTHR37984">
    <property type="entry name" value="PROTEIN CBG26694"/>
    <property type="match status" value="1"/>
</dbReference>
<dbReference type="CDD" id="cd01647">
    <property type="entry name" value="RT_LTR"/>
    <property type="match status" value="1"/>
</dbReference>
<evidence type="ECO:0000256" key="3">
    <source>
        <dbReference type="ARBA" id="ARBA00022695"/>
    </source>
</evidence>
<dbReference type="AlphaFoldDB" id="A0A9W7M760"/>
<reference evidence="19" key="1">
    <citation type="submission" date="2023-05" db="EMBL/GenBank/DDBJ databases">
        <title>Genome and transcriptome analyses reveal genes involved in the formation of fine ridges on petal epidermal cells in Hibiscus trionum.</title>
        <authorList>
            <person name="Koshimizu S."/>
            <person name="Masuda S."/>
            <person name="Ishii T."/>
            <person name="Shirasu K."/>
            <person name="Hoshino A."/>
            <person name="Arita M."/>
        </authorList>
    </citation>
    <scope>NUCLEOTIDE SEQUENCE</scope>
    <source>
        <strain evidence="19">Hamamatsu line</strain>
    </source>
</reference>
<accession>A0A9W7M760</accession>
<dbReference type="Pfam" id="PF00078">
    <property type="entry name" value="RVT_1"/>
    <property type="match status" value="1"/>
</dbReference>
<evidence type="ECO:0000256" key="5">
    <source>
        <dbReference type="ARBA" id="ARBA00022723"/>
    </source>
</evidence>
<dbReference type="Gene3D" id="1.10.340.70">
    <property type="match status" value="1"/>
</dbReference>
<evidence type="ECO:0000259" key="17">
    <source>
        <dbReference type="PROSITE" id="PS50878"/>
    </source>
</evidence>
<evidence type="ECO:0000256" key="4">
    <source>
        <dbReference type="ARBA" id="ARBA00022722"/>
    </source>
</evidence>
<keyword evidence="13" id="KW-0238">DNA-binding</keyword>
<feature type="compositionally biased region" description="Polar residues" evidence="16">
    <location>
        <begin position="863"/>
        <end position="873"/>
    </location>
</feature>
<evidence type="ECO:0000256" key="8">
    <source>
        <dbReference type="ARBA" id="ARBA00022801"/>
    </source>
</evidence>
<feature type="domain" description="Reverse transcriptase" evidence="17">
    <location>
        <begin position="2"/>
        <end position="181"/>
    </location>
</feature>
<sequence length="897" mass="101733">MLEAKLIQRSNSPFSSPVILVKKKDGSWRFCVDYRALNSITIKDKFPVPTADELFDELGGSKYFSKLDLLAGYHQIRVRPDDVHKTTFRTHNGHYEFRVMPFGLTNAPSTFQSTMNDLFRPFLRKFVLIFLDDILVFSRDWSQHLEHVRHVLTVLRDNGFVAKQSKCHFGRTSVEYLGHVVSEEGLAVDPGKVTAIRAWPTPTTVREVRGFLGLAGYYRRFIKGFATLAAPLSDLLRNSEDFVWSEASQEAFDMLKDHLCSAPLLALPDFSREFIVETDASGVGIGAVLSQGQQPIAFYSKKLSLRMQGASTYHREMFAITQAVGKWRQYLLGRRFIILTDQRALRELTQQTIQTPEQQKWLSKLIGFDFEIRYRPGKSNVVADALSRQAQGTLMAFSRLLYHVLDDIRVAITKDVVLHKTVNAILAGEASDSEYTVQDGLLLYNGRILVPNEAALRSQLLREFHGSLVGGHAGITRTYNRLSANFFWEGMRRDVRSAVLNCEICQRMKSDSLSPAGLLQPLPIPHNVFEDISMDFITGLPTSNGKETILVVVDRLTKYGHFFALPRSFDSTLVAKILVQGVIKLHGVPRSIVSDRDRVFLSELWTELARLQGTELCMSSAYHPQTDGQTEALNRCLEMYLWCVASNEPERWANHLAWAEYWYNTASHSSTGMTPFKALYGRDPPTMLSYTEGGTTNTPLDQALKERDLLLRELKQNLFRAQNRMKVQADRHRRELEFSAGDWVFVRLQPYRQLSVRLAKQHKLSPRYFGPYRVLQRVGNVAYKIDLPASSRIHPVIHVSKLKACKGRPEQQITPLPLLTDTAIDTSKTSTPNLEDKVLLREGGAVMNDERHEELPVNICGTTNEVPPKTNSMPAVAERRGKRERRTPKGLADYVLG</sequence>
<dbReference type="GO" id="GO:0046872">
    <property type="term" value="F:metal ion binding"/>
    <property type="evidence" value="ECO:0007669"/>
    <property type="project" value="UniProtKB-KW"/>
</dbReference>
<dbReference type="Pfam" id="PF24626">
    <property type="entry name" value="SH3_Tf2-1"/>
    <property type="match status" value="1"/>
</dbReference>
<dbReference type="SUPFAM" id="SSF53098">
    <property type="entry name" value="Ribonuclease H-like"/>
    <property type="match status" value="1"/>
</dbReference>
<dbReference type="GO" id="GO:0006508">
    <property type="term" value="P:proteolysis"/>
    <property type="evidence" value="ECO:0007669"/>
    <property type="project" value="UniProtKB-KW"/>
</dbReference>
<keyword evidence="12" id="KW-0239">DNA-directed DNA polymerase</keyword>
<protein>
    <submittedName>
        <fullName evidence="19">Uncharacterized protein</fullName>
    </submittedName>
</protein>
<dbReference type="InterPro" id="IPR050951">
    <property type="entry name" value="Retrovirus_Pol_polyprotein"/>
</dbReference>
<evidence type="ECO:0000313" key="20">
    <source>
        <dbReference type="Proteomes" id="UP001165190"/>
    </source>
</evidence>
<evidence type="ECO:0000256" key="6">
    <source>
        <dbReference type="ARBA" id="ARBA00022750"/>
    </source>
</evidence>
<keyword evidence="4" id="KW-0540">Nuclease</keyword>
<dbReference type="InterPro" id="IPR036397">
    <property type="entry name" value="RNaseH_sf"/>
</dbReference>
<dbReference type="InterPro" id="IPR041588">
    <property type="entry name" value="Integrase_H2C2"/>
</dbReference>
<dbReference type="GO" id="GO:0006310">
    <property type="term" value="P:DNA recombination"/>
    <property type="evidence" value="ECO:0007669"/>
    <property type="project" value="UniProtKB-KW"/>
</dbReference>
<feature type="region of interest" description="Disordered" evidence="16">
    <location>
        <begin position="863"/>
        <end position="897"/>
    </location>
</feature>
<dbReference type="InterPro" id="IPR041577">
    <property type="entry name" value="RT_RNaseH_2"/>
</dbReference>
<dbReference type="FunFam" id="3.10.10.10:FF:000007">
    <property type="entry name" value="Retrovirus-related Pol polyprotein from transposon 17.6-like Protein"/>
    <property type="match status" value="1"/>
</dbReference>
<evidence type="ECO:0000256" key="14">
    <source>
        <dbReference type="ARBA" id="ARBA00023172"/>
    </source>
</evidence>
<dbReference type="InterPro" id="IPR043502">
    <property type="entry name" value="DNA/RNA_pol_sf"/>
</dbReference>
<dbReference type="Pfam" id="PF00665">
    <property type="entry name" value="rve"/>
    <property type="match status" value="1"/>
</dbReference>
<dbReference type="OrthoDB" id="913103at2759"/>
<evidence type="ECO:0000256" key="12">
    <source>
        <dbReference type="ARBA" id="ARBA00022932"/>
    </source>
</evidence>
<keyword evidence="3" id="KW-0548">Nucleotidyltransferase</keyword>
<dbReference type="Gene3D" id="3.10.10.10">
    <property type="entry name" value="HIV Type 1 Reverse Transcriptase, subunit A, domain 1"/>
    <property type="match status" value="1"/>
</dbReference>
<dbReference type="PANTHER" id="PTHR37984:SF5">
    <property type="entry name" value="PROTEIN NYNRIN-LIKE"/>
    <property type="match status" value="1"/>
</dbReference>
<organism evidence="19 20">
    <name type="scientific">Hibiscus trionum</name>
    <name type="common">Flower of an hour</name>
    <dbReference type="NCBI Taxonomy" id="183268"/>
    <lineage>
        <taxon>Eukaryota</taxon>
        <taxon>Viridiplantae</taxon>
        <taxon>Streptophyta</taxon>
        <taxon>Embryophyta</taxon>
        <taxon>Tracheophyta</taxon>
        <taxon>Spermatophyta</taxon>
        <taxon>Magnoliopsida</taxon>
        <taxon>eudicotyledons</taxon>
        <taxon>Gunneridae</taxon>
        <taxon>Pentapetalae</taxon>
        <taxon>rosids</taxon>
        <taxon>malvids</taxon>
        <taxon>Malvales</taxon>
        <taxon>Malvaceae</taxon>
        <taxon>Malvoideae</taxon>
        <taxon>Hibiscus</taxon>
    </lineage>
</organism>
<dbReference type="Gene3D" id="3.30.70.270">
    <property type="match status" value="2"/>
</dbReference>
<dbReference type="PROSITE" id="PS50878">
    <property type="entry name" value="RT_POL"/>
    <property type="match status" value="1"/>
</dbReference>
<dbReference type="EMBL" id="BSYR01000024">
    <property type="protein sequence ID" value="GMI92597.1"/>
    <property type="molecule type" value="Genomic_DNA"/>
</dbReference>
<dbReference type="GO" id="GO:0004190">
    <property type="term" value="F:aspartic-type endopeptidase activity"/>
    <property type="evidence" value="ECO:0007669"/>
    <property type="project" value="UniProtKB-KW"/>
</dbReference>
<keyword evidence="7" id="KW-0255">Endonuclease</keyword>
<keyword evidence="8" id="KW-0378">Hydrolase</keyword>
<dbReference type="InterPro" id="IPR056924">
    <property type="entry name" value="SH3_Tf2-1"/>
</dbReference>
<keyword evidence="10" id="KW-0229">DNA integration</keyword>
<dbReference type="InterPro" id="IPR043128">
    <property type="entry name" value="Rev_trsase/Diguanyl_cyclase"/>
</dbReference>
<evidence type="ECO:0000256" key="15">
    <source>
        <dbReference type="ARBA" id="ARBA00023268"/>
    </source>
</evidence>
<dbReference type="FunFam" id="1.10.340.70:FF:000001">
    <property type="entry name" value="Retrovirus-related Pol polyprotein from transposon gypsy-like Protein"/>
    <property type="match status" value="1"/>
</dbReference>
<keyword evidence="1" id="KW-0645">Protease</keyword>
<dbReference type="GO" id="GO:0015074">
    <property type="term" value="P:DNA integration"/>
    <property type="evidence" value="ECO:0007669"/>
    <property type="project" value="UniProtKB-KW"/>
</dbReference>
<dbReference type="GO" id="GO:0003964">
    <property type="term" value="F:RNA-directed DNA polymerase activity"/>
    <property type="evidence" value="ECO:0007669"/>
    <property type="project" value="UniProtKB-KW"/>
</dbReference>
<dbReference type="GO" id="GO:0003887">
    <property type="term" value="F:DNA-directed DNA polymerase activity"/>
    <property type="evidence" value="ECO:0007669"/>
    <property type="project" value="UniProtKB-KW"/>
</dbReference>
<proteinExistence type="predicted"/>
<evidence type="ECO:0000256" key="7">
    <source>
        <dbReference type="ARBA" id="ARBA00022759"/>
    </source>
</evidence>
<evidence type="ECO:0000313" key="19">
    <source>
        <dbReference type="EMBL" id="GMI92597.1"/>
    </source>
</evidence>
<dbReference type="InterPro" id="IPR012337">
    <property type="entry name" value="RNaseH-like_sf"/>
</dbReference>
<dbReference type="CDD" id="cd09274">
    <property type="entry name" value="RNase_HI_RT_Ty3"/>
    <property type="match status" value="1"/>
</dbReference>
<dbReference type="SUPFAM" id="SSF56672">
    <property type="entry name" value="DNA/RNA polymerases"/>
    <property type="match status" value="1"/>
</dbReference>
<evidence type="ECO:0000256" key="16">
    <source>
        <dbReference type="SAM" id="MobiDB-lite"/>
    </source>
</evidence>
<dbReference type="Pfam" id="PF17921">
    <property type="entry name" value="Integrase_H2C2"/>
    <property type="match status" value="1"/>
</dbReference>
<dbReference type="PROSITE" id="PS50994">
    <property type="entry name" value="INTEGRASE"/>
    <property type="match status" value="1"/>
</dbReference>
<gene>
    <name evidence="19" type="ORF">HRI_002929000</name>
</gene>
<keyword evidence="6" id="KW-0064">Aspartyl protease</keyword>
<dbReference type="InterPro" id="IPR000477">
    <property type="entry name" value="RT_dom"/>
</dbReference>
<evidence type="ECO:0000256" key="13">
    <source>
        <dbReference type="ARBA" id="ARBA00023125"/>
    </source>
</evidence>
<evidence type="ECO:0000256" key="1">
    <source>
        <dbReference type="ARBA" id="ARBA00022670"/>
    </source>
</evidence>
<dbReference type="Proteomes" id="UP001165190">
    <property type="component" value="Unassembled WGS sequence"/>
</dbReference>
<evidence type="ECO:0000259" key="18">
    <source>
        <dbReference type="PROSITE" id="PS50994"/>
    </source>
</evidence>
<feature type="domain" description="Integrase catalytic" evidence="18">
    <location>
        <begin position="519"/>
        <end position="683"/>
    </location>
</feature>
<name>A0A9W7M760_HIBTR</name>
<evidence type="ECO:0000256" key="10">
    <source>
        <dbReference type="ARBA" id="ARBA00022908"/>
    </source>
</evidence>
<dbReference type="Pfam" id="PF17919">
    <property type="entry name" value="RT_RNaseH_2"/>
    <property type="match status" value="1"/>
</dbReference>
<keyword evidence="14" id="KW-0233">DNA recombination</keyword>
<keyword evidence="5" id="KW-0479">Metal-binding</keyword>
<dbReference type="GO" id="GO:0004519">
    <property type="term" value="F:endonuclease activity"/>
    <property type="evidence" value="ECO:0007669"/>
    <property type="project" value="UniProtKB-KW"/>
</dbReference>
<keyword evidence="9" id="KW-0460">Magnesium</keyword>
<keyword evidence="15" id="KW-0511">Multifunctional enzyme</keyword>